<evidence type="ECO:0000256" key="2">
    <source>
        <dbReference type="ARBA" id="ARBA00016165"/>
    </source>
</evidence>
<keyword evidence="3 9" id="KW-0349">Heme</keyword>
<feature type="domain" description="Cytochrome c" evidence="11">
    <location>
        <begin position="62"/>
        <end position="171"/>
    </location>
</feature>
<sequence>MVRIIGFFVGAGFVFVLLWSLVVNGLDYFRNPPEHAAYYYFHKDPRDAELPSDGMMGKFDRQQLQRGFQVYKEVCAACHGMKYVSFYQLTDLGYSEAEVKAIANQWAIEVPSVNPDTGEAATRKALVSDRFPSPYPNETAARAANNNAYPPDLSLITEARHDGANYVYSLLTGYANADTYRNAEGKPVPNDAKPPQGLHFNPYFANLNIAMPAPLVSDGQVTYADGTKATVDQMAKDVSAFLVWTAEPTLEARHRAGWAVLVFLLIATVLAYMAYRNIWANAKRQVSIRGPLDPEFRERMDEAKADSGIAG</sequence>
<dbReference type="InterPro" id="IPR009056">
    <property type="entry name" value="Cyt_c-like_dom"/>
</dbReference>
<name>A0ABZ2G6H7_9SPHN</name>
<reference evidence="12 13" key="1">
    <citation type="submission" date="2024-02" db="EMBL/GenBank/DDBJ databases">
        <title>Full genome sequence of Sphingomonas kaistensis.</title>
        <authorList>
            <person name="Poletto B.L."/>
            <person name="Silva G."/>
            <person name="Galante D."/>
            <person name="Campos K.R."/>
            <person name="Santos M.B.N."/>
            <person name="Sacchi C.T."/>
        </authorList>
    </citation>
    <scope>NUCLEOTIDE SEQUENCE [LARGE SCALE GENOMIC DNA]</scope>
    <source>
        <strain evidence="12 13">MA4R</strain>
    </source>
</reference>
<keyword evidence="4 10" id="KW-0812">Transmembrane</keyword>
<accession>A0ABZ2G6H7</accession>
<comment type="subcellular location">
    <subcellularLocation>
        <location evidence="1">Membrane</location>
    </subcellularLocation>
</comment>
<dbReference type="Proteomes" id="UP001382935">
    <property type="component" value="Chromosome"/>
</dbReference>
<organism evidence="12 13">
    <name type="scientific">Sphingomonas kaistensis</name>
    <dbReference type="NCBI Taxonomy" id="298708"/>
    <lineage>
        <taxon>Bacteria</taxon>
        <taxon>Pseudomonadati</taxon>
        <taxon>Pseudomonadota</taxon>
        <taxon>Alphaproteobacteria</taxon>
        <taxon>Sphingomonadales</taxon>
        <taxon>Sphingomonadaceae</taxon>
        <taxon>Sphingomonas</taxon>
    </lineage>
</organism>
<gene>
    <name evidence="12" type="ORF">V6R86_13585</name>
</gene>
<evidence type="ECO:0000256" key="4">
    <source>
        <dbReference type="ARBA" id="ARBA00022692"/>
    </source>
</evidence>
<dbReference type="Pfam" id="PF02167">
    <property type="entry name" value="Cytochrom_C1"/>
    <property type="match status" value="1"/>
</dbReference>
<keyword evidence="6 10" id="KW-1133">Transmembrane helix</keyword>
<evidence type="ECO:0000256" key="3">
    <source>
        <dbReference type="ARBA" id="ARBA00022617"/>
    </source>
</evidence>
<dbReference type="RefSeq" id="WP_338505255.1">
    <property type="nucleotide sequence ID" value="NZ_CP145607.1"/>
</dbReference>
<evidence type="ECO:0000256" key="9">
    <source>
        <dbReference type="PROSITE-ProRule" id="PRU00433"/>
    </source>
</evidence>
<evidence type="ECO:0000256" key="5">
    <source>
        <dbReference type="ARBA" id="ARBA00022723"/>
    </source>
</evidence>
<evidence type="ECO:0000256" key="6">
    <source>
        <dbReference type="ARBA" id="ARBA00022989"/>
    </source>
</evidence>
<dbReference type="PANTHER" id="PTHR10266:SF3">
    <property type="entry name" value="CYTOCHROME C1, HEME PROTEIN, MITOCHONDRIAL"/>
    <property type="match status" value="1"/>
</dbReference>
<dbReference type="PANTHER" id="PTHR10266">
    <property type="entry name" value="CYTOCHROME C1"/>
    <property type="match status" value="1"/>
</dbReference>
<keyword evidence="8 10" id="KW-0472">Membrane</keyword>
<feature type="transmembrane region" description="Helical" evidence="10">
    <location>
        <begin position="256"/>
        <end position="275"/>
    </location>
</feature>
<dbReference type="Gene3D" id="1.10.760.10">
    <property type="entry name" value="Cytochrome c-like domain"/>
    <property type="match status" value="1"/>
</dbReference>
<dbReference type="SUPFAM" id="SSF46626">
    <property type="entry name" value="Cytochrome c"/>
    <property type="match status" value="1"/>
</dbReference>
<proteinExistence type="predicted"/>
<keyword evidence="7 9" id="KW-0408">Iron</keyword>
<keyword evidence="5 9" id="KW-0479">Metal-binding</keyword>
<evidence type="ECO:0000256" key="10">
    <source>
        <dbReference type="SAM" id="Phobius"/>
    </source>
</evidence>
<evidence type="ECO:0000256" key="7">
    <source>
        <dbReference type="ARBA" id="ARBA00023004"/>
    </source>
</evidence>
<dbReference type="InterPro" id="IPR002326">
    <property type="entry name" value="Cyt_c1"/>
</dbReference>
<evidence type="ECO:0000256" key="8">
    <source>
        <dbReference type="ARBA" id="ARBA00023136"/>
    </source>
</evidence>
<keyword evidence="13" id="KW-1185">Reference proteome</keyword>
<evidence type="ECO:0000313" key="12">
    <source>
        <dbReference type="EMBL" id="WWM71672.1"/>
    </source>
</evidence>
<dbReference type="PROSITE" id="PS51007">
    <property type="entry name" value="CYTC"/>
    <property type="match status" value="1"/>
</dbReference>
<evidence type="ECO:0000259" key="11">
    <source>
        <dbReference type="PROSITE" id="PS51007"/>
    </source>
</evidence>
<dbReference type="PRINTS" id="PR00603">
    <property type="entry name" value="CYTOCHROMEC1"/>
</dbReference>
<dbReference type="InterPro" id="IPR036909">
    <property type="entry name" value="Cyt_c-like_dom_sf"/>
</dbReference>
<evidence type="ECO:0000256" key="1">
    <source>
        <dbReference type="ARBA" id="ARBA00004370"/>
    </source>
</evidence>
<dbReference type="Gene3D" id="1.20.5.100">
    <property type="entry name" value="Cytochrome c1, transmembrane anchor, C-terminal"/>
    <property type="match status" value="1"/>
</dbReference>
<evidence type="ECO:0000313" key="13">
    <source>
        <dbReference type="Proteomes" id="UP001382935"/>
    </source>
</evidence>
<dbReference type="EMBL" id="CP145607">
    <property type="protein sequence ID" value="WWM71672.1"/>
    <property type="molecule type" value="Genomic_DNA"/>
</dbReference>
<protein>
    <recommendedName>
        <fullName evidence="2">Cytochrome c1</fullName>
    </recommendedName>
</protein>